<dbReference type="Proteomes" id="UP000076947">
    <property type="component" value="Unassembled WGS sequence"/>
</dbReference>
<comment type="similarity">
    <text evidence="6">Belongs to the LpqB lipoprotein family.</text>
</comment>
<feature type="domain" description="GerMN" evidence="8">
    <location>
        <begin position="198"/>
        <end position="281"/>
    </location>
</feature>
<dbReference type="InterPro" id="IPR019606">
    <property type="entry name" value="GerMN"/>
</dbReference>
<dbReference type="Pfam" id="PF10647">
    <property type="entry name" value="Gmad1"/>
    <property type="match status" value="1"/>
</dbReference>
<evidence type="ECO:0000313" key="10">
    <source>
        <dbReference type="Proteomes" id="UP000076947"/>
    </source>
</evidence>
<evidence type="ECO:0000256" key="3">
    <source>
        <dbReference type="ARBA" id="ARBA00023136"/>
    </source>
</evidence>
<name>A0A177IUL0_9CORY</name>
<dbReference type="NCBIfam" id="NF010141">
    <property type="entry name" value="PRK13616.1"/>
    <property type="match status" value="1"/>
</dbReference>
<evidence type="ECO:0000259" key="8">
    <source>
        <dbReference type="SMART" id="SM00909"/>
    </source>
</evidence>
<evidence type="ECO:0000313" key="9">
    <source>
        <dbReference type="EMBL" id="OAH32474.1"/>
    </source>
</evidence>
<keyword evidence="1 6" id="KW-1003">Cell membrane</keyword>
<dbReference type="AlphaFoldDB" id="A0A177IUL0"/>
<dbReference type="HAMAP" id="MF_01373">
    <property type="entry name" value="LpqB_lipoprot"/>
    <property type="match status" value="1"/>
</dbReference>
<dbReference type="RefSeq" id="WP_066836845.1">
    <property type="nucleotide sequence ID" value="NZ_LSTQ01000001.1"/>
</dbReference>
<comment type="subcellular location">
    <subcellularLocation>
        <location evidence="6">Cell membrane</location>
        <topology evidence="6">Lipid-anchor</topology>
    </subcellularLocation>
</comment>
<keyword evidence="3 6" id="KW-0472">Membrane</keyword>
<organism evidence="9 10">
    <name type="scientific">Corynebacterium stationis</name>
    <dbReference type="NCBI Taxonomy" id="1705"/>
    <lineage>
        <taxon>Bacteria</taxon>
        <taxon>Bacillati</taxon>
        <taxon>Actinomycetota</taxon>
        <taxon>Actinomycetes</taxon>
        <taxon>Mycobacteriales</taxon>
        <taxon>Corynebacteriaceae</taxon>
        <taxon>Corynebacterium</taxon>
    </lineage>
</organism>
<accession>A0A177IUL0</accession>
<protein>
    <recommendedName>
        <fullName evidence="6">Lipoprotein LpqB</fullName>
    </recommendedName>
</protein>
<evidence type="ECO:0000256" key="7">
    <source>
        <dbReference type="SAM" id="SignalP"/>
    </source>
</evidence>
<dbReference type="GO" id="GO:0005886">
    <property type="term" value="C:plasma membrane"/>
    <property type="evidence" value="ECO:0007669"/>
    <property type="project" value="UniProtKB-SubCell"/>
</dbReference>
<dbReference type="Pfam" id="PF10646">
    <property type="entry name" value="Germane"/>
    <property type="match status" value="1"/>
</dbReference>
<evidence type="ECO:0000256" key="6">
    <source>
        <dbReference type="HAMAP-Rule" id="MF_01373"/>
    </source>
</evidence>
<dbReference type="PROSITE" id="PS51257">
    <property type="entry name" value="PROKAR_LIPOPROTEIN"/>
    <property type="match status" value="1"/>
</dbReference>
<evidence type="ECO:0000256" key="2">
    <source>
        <dbReference type="ARBA" id="ARBA00022729"/>
    </source>
</evidence>
<keyword evidence="4 6" id="KW-0564">Palmitate</keyword>
<keyword evidence="2 6" id="KW-0732">Signal</keyword>
<keyword evidence="10" id="KW-1185">Reference proteome</keyword>
<reference evidence="10" key="1">
    <citation type="submission" date="2016-02" db="EMBL/GenBank/DDBJ databases">
        <authorList>
            <person name="Kaur G."/>
            <person name="Nair G.R."/>
            <person name="Mayilraj S."/>
        </authorList>
    </citation>
    <scope>NUCLEOTIDE SEQUENCE [LARGE SCALE GENOMIC DNA]</scope>
    <source>
        <strain evidence="10">GA-15</strain>
    </source>
</reference>
<comment type="caution">
    <text evidence="9">The sequence shown here is derived from an EMBL/GenBank/DDBJ whole genome shotgun (WGS) entry which is preliminary data.</text>
</comment>
<evidence type="ECO:0000256" key="4">
    <source>
        <dbReference type="ARBA" id="ARBA00023139"/>
    </source>
</evidence>
<dbReference type="InterPro" id="IPR023959">
    <property type="entry name" value="LpqB"/>
</dbReference>
<dbReference type="SMART" id="SM00909">
    <property type="entry name" value="Germane"/>
    <property type="match status" value="1"/>
</dbReference>
<evidence type="ECO:0000256" key="1">
    <source>
        <dbReference type="ARBA" id="ARBA00022475"/>
    </source>
</evidence>
<proteinExistence type="inferred from homology"/>
<sequence>MKKRLIAALAIPALVLSGCSTLPNNSDPHILRSFSPQPEVDPAVGPTPGQEADLLVREFYAAAAIPSSDYGAARSFLSPEAAQNWDPEESMRIVDLIELTSQNTTRPDQRAFTVRGSVIGSIASGGSYVPENSGYETTIRMEQVDDEWRITDLPDGVVFERTELRNHYQPLPVYFYRQTGGVLVTDRRWLFGSQNSLDAQLITLLLAGPSSRLAPATTNVVPDDAAFLGIENGVYNFAGMQNMSPEDRLRFAAELVWTLSHAGIQEPYTVTADGAPLVENLETMTTDDFAEYNPRVASNSVAPLYALHEGDILQVSANAAEPVAGGLGDGGNIESADITADGVIAAVRREGDESRFIFGDIEGDIEEGLSAETISRPTFETAGQSAWTVVDGDEVMRVVRSPQTGELTTTRVITTDLDSIEGEISVIRLSNSGAQAAMIIGGEVYIGVVERERSGDFRLTNIYNPASELGGTALSLDWQADGSLVVGTSTQEAPVWRVEQDGSSVSTLPSGNITIPVVSVAASPSTLYITDYHAMLQLPVETESTYWREVPSMQGMRSAPIVAN</sequence>
<dbReference type="EMBL" id="LSTQ01000001">
    <property type="protein sequence ID" value="OAH32474.1"/>
    <property type="molecule type" value="Genomic_DNA"/>
</dbReference>
<dbReference type="InterPro" id="IPR059026">
    <property type="entry name" value="LpqB_N"/>
</dbReference>
<dbReference type="Pfam" id="PF25976">
    <property type="entry name" value="LpqB_N"/>
    <property type="match status" value="1"/>
</dbReference>
<feature type="chain" id="PRO_5008872366" description="Lipoprotein LpqB" evidence="7">
    <location>
        <begin position="23"/>
        <end position="564"/>
    </location>
</feature>
<dbReference type="OrthoDB" id="3226781at2"/>
<dbReference type="STRING" id="1705.CA21670_09370"/>
<dbReference type="InterPro" id="IPR018910">
    <property type="entry name" value="LpqB_C"/>
</dbReference>
<keyword evidence="5 6" id="KW-0449">Lipoprotein</keyword>
<gene>
    <name evidence="6" type="primary">lpqB</name>
    <name evidence="9" type="ORF">AYJ05_02005</name>
</gene>
<feature type="signal peptide" evidence="7">
    <location>
        <begin position="1"/>
        <end position="22"/>
    </location>
</feature>
<evidence type="ECO:0000256" key="5">
    <source>
        <dbReference type="ARBA" id="ARBA00023288"/>
    </source>
</evidence>